<dbReference type="PATRIC" id="fig|1235802.3.peg.2135"/>
<evidence type="ECO:0000313" key="2">
    <source>
        <dbReference type="EMBL" id="EMZ28171.1"/>
    </source>
</evidence>
<dbReference type="eggNOG" id="ENOG5032XRX">
    <property type="taxonomic scope" value="Bacteria"/>
</dbReference>
<dbReference type="HOGENOM" id="CLU_201757_0_0_9"/>
<reference evidence="1 3" key="1">
    <citation type="journal article" date="2014" name="Genome Announc.">
        <title>Draft genome sequences of the altered schaedler flora, a defined bacterial community from gnotobiotic mice.</title>
        <authorList>
            <person name="Wannemuehler M.J."/>
            <person name="Overstreet A.M."/>
            <person name="Ward D.V."/>
            <person name="Phillips G.J."/>
        </authorList>
    </citation>
    <scope>NUCLEOTIDE SEQUENCE [LARGE SCALE GENOMIC DNA]</scope>
    <source>
        <strain evidence="1 3">ASF492</strain>
    </source>
</reference>
<evidence type="ECO:0000313" key="3">
    <source>
        <dbReference type="Proteomes" id="UP000012589"/>
    </source>
</evidence>
<dbReference type="AlphaFoldDB" id="N2AIJ9"/>
<comment type="caution">
    <text evidence="1">The sequence shown here is derived from an EMBL/GenBank/DDBJ whole genome shotgun (WGS) entry which is preliminary data.</text>
</comment>
<proteinExistence type="predicted"/>
<name>N2AIJ9_9FIRM</name>
<dbReference type="EMBL" id="AQFT01000065">
    <property type="protein sequence ID" value="EMZ28171.1"/>
    <property type="molecule type" value="Genomic_DNA"/>
</dbReference>
<accession>N2AIJ9</accession>
<dbReference type="OrthoDB" id="2061506at2"/>
<sequence length="73" mass="8511">MSERELAKQIIDKLPEYKISSLLLFLRGIQFDDDIEDDLYCEKLVEEYLNNPDPEKHETVTLEELAAREGIAL</sequence>
<dbReference type="EMBL" id="AQFT01000066">
    <property type="protein sequence ID" value="EMZ27881.1"/>
    <property type="molecule type" value="Genomic_DNA"/>
</dbReference>
<protein>
    <submittedName>
        <fullName evidence="1">Uncharacterized protein</fullName>
    </submittedName>
</protein>
<organism evidence="1 3">
    <name type="scientific">Eubacterium plexicaudatum ASF492</name>
    <dbReference type="NCBI Taxonomy" id="1235802"/>
    <lineage>
        <taxon>Bacteria</taxon>
        <taxon>Bacillati</taxon>
        <taxon>Bacillota</taxon>
        <taxon>Clostridia</taxon>
        <taxon>Eubacteriales</taxon>
        <taxon>Eubacteriaceae</taxon>
        <taxon>Eubacterium</taxon>
    </lineage>
</organism>
<dbReference type="Proteomes" id="UP000012589">
    <property type="component" value="Unassembled WGS sequence"/>
</dbReference>
<gene>
    <name evidence="2" type="ORF">C823_02015</name>
    <name evidence="1" type="ORF">C823_02020</name>
</gene>
<evidence type="ECO:0000313" key="1">
    <source>
        <dbReference type="EMBL" id="EMZ27881.1"/>
    </source>
</evidence>
<keyword evidence="3" id="KW-1185">Reference proteome</keyword>